<keyword evidence="2" id="KW-0472">Membrane</keyword>
<dbReference type="PANTHER" id="PTHR33619:SF3">
    <property type="entry name" value="POLYSACCHARIDE EXPORT PROTEIN GFCE-RELATED"/>
    <property type="match status" value="1"/>
</dbReference>
<evidence type="ECO:0000256" key="2">
    <source>
        <dbReference type="SAM" id="Phobius"/>
    </source>
</evidence>
<evidence type="ECO:0000256" key="1">
    <source>
        <dbReference type="ARBA" id="ARBA00022729"/>
    </source>
</evidence>
<sequence>MSKYSISILVLFLLFFSSCVSNKKLIYLQDLDSQSPQVFSSEKFPYKEELYRLQNYDIVDITIKTASEELNKIFSIVTGETENTSMTMGQNGGDLFYMNGYTLDEQGKVEIPLVGEVTLVGLTMEEAKVLIEGKVKQYVPDDFFVRVRLGGIRFSALGEFNSPGKVTILQNRVTIFEAIAASGDMNTIAKRDEITMLRQYPDGSQIHKINLNDRNLLSSEFYFIRPNDVIYAEPLKVREIGAGTNFIQTLALITSTVSTIALIVTLVQ</sequence>
<dbReference type="InterPro" id="IPR003715">
    <property type="entry name" value="Poly_export_N"/>
</dbReference>
<organism evidence="4 5">
    <name type="scientific">Algoriphagus aestuariicola</name>
    <dbReference type="NCBI Taxonomy" id="1852016"/>
    <lineage>
        <taxon>Bacteria</taxon>
        <taxon>Pseudomonadati</taxon>
        <taxon>Bacteroidota</taxon>
        <taxon>Cytophagia</taxon>
        <taxon>Cytophagales</taxon>
        <taxon>Cyclobacteriaceae</taxon>
        <taxon>Algoriphagus</taxon>
    </lineage>
</organism>
<gene>
    <name evidence="4" type="ORF">J0A67_03475</name>
</gene>
<protein>
    <submittedName>
        <fullName evidence="4">Polysaccharide biosynthesis/export family protein</fullName>
    </submittedName>
</protein>
<accession>A0ABS3BKS0</accession>
<keyword evidence="5" id="KW-1185">Reference proteome</keyword>
<comment type="caution">
    <text evidence="4">The sequence shown here is derived from an EMBL/GenBank/DDBJ whole genome shotgun (WGS) entry which is preliminary data.</text>
</comment>
<dbReference type="Gene3D" id="3.30.1950.10">
    <property type="entry name" value="wza like domain"/>
    <property type="match status" value="1"/>
</dbReference>
<dbReference type="EMBL" id="JAFKCW010000001">
    <property type="protein sequence ID" value="MBN7799903.1"/>
    <property type="molecule type" value="Genomic_DNA"/>
</dbReference>
<dbReference type="PANTHER" id="PTHR33619">
    <property type="entry name" value="POLYSACCHARIDE EXPORT PROTEIN GFCE-RELATED"/>
    <property type="match status" value="1"/>
</dbReference>
<keyword evidence="2" id="KW-0812">Transmembrane</keyword>
<evidence type="ECO:0000313" key="5">
    <source>
        <dbReference type="Proteomes" id="UP000664698"/>
    </source>
</evidence>
<reference evidence="4 5" key="1">
    <citation type="submission" date="2021-03" db="EMBL/GenBank/DDBJ databases">
        <title>novel species isolated from a fishpond in China.</title>
        <authorList>
            <person name="Lu H."/>
            <person name="Cai Z."/>
        </authorList>
    </citation>
    <scope>NUCLEOTIDE SEQUENCE [LARGE SCALE GENOMIC DNA]</scope>
    <source>
        <strain evidence="4 5">JCM 31546</strain>
    </source>
</reference>
<keyword evidence="1" id="KW-0732">Signal</keyword>
<feature type="domain" description="Polysaccharide export protein N-terminal" evidence="3">
    <location>
        <begin position="48"/>
        <end position="148"/>
    </location>
</feature>
<dbReference type="Proteomes" id="UP000664698">
    <property type="component" value="Unassembled WGS sequence"/>
</dbReference>
<evidence type="ECO:0000259" key="3">
    <source>
        <dbReference type="Pfam" id="PF02563"/>
    </source>
</evidence>
<dbReference type="Pfam" id="PF02563">
    <property type="entry name" value="Poly_export"/>
    <property type="match status" value="1"/>
</dbReference>
<feature type="transmembrane region" description="Helical" evidence="2">
    <location>
        <begin position="246"/>
        <end position="267"/>
    </location>
</feature>
<dbReference type="RefSeq" id="WP_206567875.1">
    <property type="nucleotide sequence ID" value="NZ_JAFKCW010000001.1"/>
</dbReference>
<name>A0ABS3BKS0_9BACT</name>
<evidence type="ECO:0000313" key="4">
    <source>
        <dbReference type="EMBL" id="MBN7799903.1"/>
    </source>
</evidence>
<dbReference type="PROSITE" id="PS51257">
    <property type="entry name" value="PROKAR_LIPOPROTEIN"/>
    <property type="match status" value="1"/>
</dbReference>
<dbReference type="Gene3D" id="3.10.560.10">
    <property type="entry name" value="Outer membrane lipoprotein wza domain like"/>
    <property type="match status" value="1"/>
</dbReference>
<proteinExistence type="predicted"/>
<dbReference type="InterPro" id="IPR049712">
    <property type="entry name" value="Poly_export"/>
</dbReference>
<keyword evidence="2" id="KW-1133">Transmembrane helix</keyword>